<name>A0AAE1V8Q0_9SOLA</name>
<accession>A0AAE1V8Q0</accession>
<organism evidence="1 2">
    <name type="scientific">Anisodus tanguticus</name>
    <dbReference type="NCBI Taxonomy" id="243964"/>
    <lineage>
        <taxon>Eukaryota</taxon>
        <taxon>Viridiplantae</taxon>
        <taxon>Streptophyta</taxon>
        <taxon>Embryophyta</taxon>
        <taxon>Tracheophyta</taxon>
        <taxon>Spermatophyta</taxon>
        <taxon>Magnoliopsida</taxon>
        <taxon>eudicotyledons</taxon>
        <taxon>Gunneridae</taxon>
        <taxon>Pentapetalae</taxon>
        <taxon>asterids</taxon>
        <taxon>lamiids</taxon>
        <taxon>Solanales</taxon>
        <taxon>Solanaceae</taxon>
        <taxon>Solanoideae</taxon>
        <taxon>Hyoscyameae</taxon>
        <taxon>Anisodus</taxon>
    </lineage>
</organism>
<sequence length="58" mass="6752">MLHELTQLEHNKGEIRPCIGSSGEETLAKWEQSNSINRSKVKELCTIWFSKSMIKTFR</sequence>
<dbReference type="AlphaFoldDB" id="A0AAE1V8Q0"/>
<evidence type="ECO:0000313" key="1">
    <source>
        <dbReference type="EMBL" id="KAK4354701.1"/>
    </source>
</evidence>
<comment type="caution">
    <text evidence="1">The sequence shown here is derived from an EMBL/GenBank/DDBJ whole genome shotgun (WGS) entry which is preliminary data.</text>
</comment>
<protein>
    <submittedName>
        <fullName evidence="1">Uncharacterized protein</fullName>
    </submittedName>
</protein>
<dbReference type="EMBL" id="JAVYJV010000014">
    <property type="protein sequence ID" value="KAK4354701.1"/>
    <property type="molecule type" value="Genomic_DNA"/>
</dbReference>
<gene>
    <name evidence="1" type="ORF">RND71_026895</name>
</gene>
<dbReference type="Proteomes" id="UP001291623">
    <property type="component" value="Unassembled WGS sequence"/>
</dbReference>
<evidence type="ECO:0000313" key="2">
    <source>
        <dbReference type="Proteomes" id="UP001291623"/>
    </source>
</evidence>
<reference evidence="1" key="1">
    <citation type="submission" date="2023-12" db="EMBL/GenBank/DDBJ databases">
        <title>Genome assembly of Anisodus tanguticus.</title>
        <authorList>
            <person name="Wang Y.-J."/>
        </authorList>
    </citation>
    <scope>NUCLEOTIDE SEQUENCE</scope>
    <source>
        <strain evidence="1">KB-2021</strain>
        <tissue evidence="1">Leaf</tissue>
    </source>
</reference>
<keyword evidence="2" id="KW-1185">Reference proteome</keyword>
<proteinExistence type="predicted"/>